<reference evidence="2 3" key="1">
    <citation type="submission" date="2018-12" db="EMBL/GenBank/DDBJ databases">
        <title>Flammeovirga pectinis sp. nov., isolated from the gut of the Korean scallop, Patinopecten yessoensis.</title>
        <authorList>
            <person name="Bae J.-W."/>
            <person name="Jeong Y.-S."/>
            <person name="Kang W."/>
        </authorList>
    </citation>
    <scope>NUCLEOTIDE SEQUENCE [LARGE SCALE GENOMIC DNA]</scope>
    <source>
        <strain evidence="2 3">L12M1</strain>
    </source>
</reference>
<evidence type="ECO:0000313" key="2">
    <source>
        <dbReference type="EMBL" id="AZQ63782.1"/>
    </source>
</evidence>
<feature type="signal peptide" evidence="1">
    <location>
        <begin position="1"/>
        <end position="23"/>
    </location>
</feature>
<dbReference type="KEGG" id="fll:EI427_16580"/>
<feature type="chain" id="PRO_5019221254" evidence="1">
    <location>
        <begin position="24"/>
        <end position="62"/>
    </location>
</feature>
<evidence type="ECO:0000256" key="1">
    <source>
        <dbReference type="SAM" id="SignalP"/>
    </source>
</evidence>
<evidence type="ECO:0000313" key="3">
    <source>
        <dbReference type="Proteomes" id="UP000267268"/>
    </source>
</evidence>
<dbReference type="EMBL" id="CP034562">
    <property type="protein sequence ID" value="AZQ63782.1"/>
    <property type="molecule type" value="Genomic_DNA"/>
</dbReference>
<proteinExistence type="predicted"/>
<accession>A0A3S9P6U1</accession>
<dbReference type="AlphaFoldDB" id="A0A3S9P6U1"/>
<protein>
    <submittedName>
        <fullName evidence="2">Uncharacterized protein</fullName>
    </submittedName>
</protein>
<name>A0A3S9P6U1_9BACT</name>
<sequence>MKSTTKHLIFLYLLIPTLTNSNAQESNLNNPLNSFSFDVYNDINRIATTSFFHLTVSILLYY</sequence>
<keyword evidence="3" id="KW-1185">Reference proteome</keyword>
<gene>
    <name evidence="2" type="ORF">EI427_16580</name>
</gene>
<dbReference type="Proteomes" id="UP000267268">
    <property type="component" value="Chromosome 1"/>
</dbReference>
<keyword evidence="1" id="KW-0732">Signal</keyword>
<organism evidence="2 3">
    <name type="scientific">Flammeovirga pectinis</name>
    <dbReference type="NCBI Taxonomy" id="2494373"/>
    <lineage>
        <taxon>Bacteria</taxon>
        <taxon>Pseudomonadati</taxon>
        <taxon>Bacteroidota</taxon>
        <taxon>Cytophagia</taxon>
        <taxon>Cytophagales</taxon>
        <taxon>Flammeovirgaceae</taxon>
        <taxon>Flammeovirga</taxon>
    </lineage>
</organism>